<dbReference type="EMBL" id="CM000769">
    <property type="protein sequence ID" value="OQU76301.1"/>
    <property type="molecule type" value="Genomic_DNA"/>
</dbReference>
<keyword evidence="3" id="KW-1185">Reference proteome</keyword>
<dbReference type="Gramene" id="OQU76301">
    <property type="protein sequence ID" value="OQU76301"/>
    <property type="gene ID" value="SORBI_3010G128101"/>
</dbReference>
<accession>A0A1W0VSR9</accession>
<evidence type="ECO:0000256" key="1">
    <source>
        <dbReference type="SAM" id="MobiDB-lite"/>
    </source>
</evidence>
<reference evidence="3" key="2">
    <citation type="journal article" date="2018" name="Plant J.">
        <title>The Sorghum bicolor reference genome: improved assembly, gene annotations, a transcriptome atlas, and signatures of genome organization.</title>
        <authorList>
            <person name="McCormick R.F."/>
            <person name="Truong S.K."/>
            <person name="Sreedasyam A."/>
            <person name="Jenkins J."/>
            <person name="Shu S."/>
            <person name="Sims D."/>
            <person name="Kennedy M."/>
            <person name="Amirebrahimi M."/>
            <person name="Weers B.D."/>
            <person name="McKinley B."/>
            <person name="Mattison A."/>
            <person name="Morishige D.T."/>
            <person name="Grimwood J."/>
            <person name="Schmutz J."/>
            <person name="Mullet J.E."/>
        </authorList>
    </citation>
    <scope>NUCLEOTIDE SEQUENCE [LARGE SCALE GENOMIC DNA]</scope>
    <source>
        <strain evidence="3">cv. BTx623</strain>
    </source>
</reference>
<gene>
    <name evidence="2" type="ORF">SORBI_3010G128101</name>
</gene>
<proteinExistence type="predicted"/>
<sequence length="162" mass="17313">MAVCSVWERFIDREHLSGCKAPLNIIHPQGCSRRRPAARPAARPCRPLSPLATPAGCPHHRPLPPSNLYFAPSPRRTATMQPAQTRQLDTRVPKAGHSQGRRRHRSTRASTSAAAVASMSTPSGNGNGGGASSSSALYDLYGPNAKPDVIFKEAALNTTLNL</sequence>
<evidence type="ECO:0000313" key="2">
    <source>
        <dbReference type="EMBL" id="OQU76301.1"/>
    </source>
</evidence>
<dbReference type="Proteomes" id="UP000000768">
    <property type="component" value="Chromosome 10"/>
</dbReference>
<feature type="compositionally biased region" description="Polar residues" evidence="1">
    <location>
        <begin position="76"/>
        <end position="87"/>
    </location>
</feature>
<dbReference type="AlphaFoldDB" id="A0A1W0VSR9"/>
<organism evidence="2 3">
    <name type="scientific">Sorghum bicolor</name>
    <name type="common">Sorghum</name>
    <name type="synonym">Sorghum vulgare</name>
    <dbReference type="NCBI Taxonomy" id="4558"/>
    <lineage>
        <taxon>Eukaryota</taxon>
        <taxon>Viridiplantae</taxon>
        <taxon>Streptophyta</taxon>
        <taxon>Embryophyta</taxon>
        <taxon>Tracheophyta</taxon>
        <taxon>Spermatophyta</taxon>
        <taxon>Magnoliopsida</taxon>
        <taxon>Liliopsida</taxon>
        <taxon>Poales</taxon>
        <taxon>Poaceae</taxon>
        <taxon>PACMAD clade</taxon>
        <taxon>Panicoideae</taxon>
        <taxon>Andropogonodae</taxon>
        <taxon>Andropogoneae</taxon>
        <taxon>Sorghinae</taxon>
        <taxon>Sorghum</taxon>
    </lineage>
</organism>
<feature type="region of interest" description="Disordered" evidence="1">
    <location>
        <begin position="64"/>
        <end position="132"/>
    </location>
</feature>
<dbReference type="eggNOG" id="KOG2248">
    <property type="taxonomic scope" value="Eukaryota"/>
</dbReference>
<evidence type="ECO:0000313" key="3">
    <source>
        <dbReference type="Proteomes" id="UP000000768"/>
    </source>
</evidence>
<reference evidence="2 3" key="1">
    <citation type="journal article" date="2009" name="Nature">
        <title>The Sorghum bicolor genome and the diversification of grasses.</title>
        <authorList>
            <person name="Paterson A.H."/>
            <person name="Bowers J.E."/>
            <person name="Bruggmann R."/>
            <person name="Dubchak I."/>
            <person name="Grimwood J."/>
            <person name="Gundlach H."/>
            <person name="Haberer G."/>
            <person name="Hellsten U."/>
            <person name="Mitros T."/>
            <person name="Poliakov A."/>
            <person name="Schmutz J."/>
            <person name="Spannagl M."/>
            <person name="Tang H."/>
            <person name="Wang X."/>
            <person name="Wicker T."/>
            <person name="Bharti A.K."/>
            <person name="Chapman J."/>
            <person name="Feltus F.A."/>
            <person name="Gowik U."/>
            <person name="Grigoriev I.V."/>
            <person name="Lyons E."/>
            <person name="Maher C.A."/>
            <person name="Martis M."/>
            <person name="Narechania A."/>
            <person name="Otillar R.P."/>
            <person name="Penning B.W."/>
            <person name="Salamov A.A."/>
            <person name="Wang Y."/>
            <person name="Zhang L."/>
            <person name="Carpita N.C."/>
            <person name="Freeling M."/>
            <person name="Gingle A.R."/>
            <person name="Hash C.T."/>
            <person name="Keller B."/>
            <person name="Klein P."/>
            <person name="Kresovich S."/>
            <person name="McCann M.C."/>
            <person name="Ming R."/>
            <person name="Peterson D.G."/>
            <person name="Mehboob-ur-Rahman"/>
            <person name="Ware D."/>
            <person name="Westhoff P."/>
            <person name="Mayer K.F."/>
            <person name="Messing J."/>
            <person name="Rokhsar D.S."/>
        </authorList>
    </citation>
    <scope>NUCLEOTIDE SEQUENCE [LARGE SCALE GENOMIC DNA]</scope>
    <source>
        <strain evidence="3">cv. BTx623</strain>
    </source>
</reference>
<protein>
    <submittedName>
        <fullName evidence="2">Uncharacterized protein</fullName>
    </submittedName>
</protein>
<feature type="compositionally biased region" description="Low complexity" evidence="1">
    <location>
        <begin position="108"/>
        <end position="124"/>
    </location>
</feature>
<name>A0A1W0VSR9_SORBI</name>
<dbReference type="InParanoid" id="A0A1W0VSR9"/>